<sequence>MTQINRRTFVGGLGLGLAATSGLVACGGPSAPPSPAGGGEAGALRWWDHFGGLQDLHEGWATTEGERLGASVEHTYNEPGKAREALQLANQSNQLPDIYTPLVGLPLPALADAGWIHEITLSEEAMARLPEDSFVEGLSLLDGKVYGLPAFTDKQYVGLAWYNSEIAEEVGFEPPTSYDSFLAALEAVATNGTYAPMTMALGAVGRMREQIDDLAQAGGFPGYLGLRFDNGEYEYHHDSYINAIELYKEISDRGWLLPGTNSFQIPDARGRWAAGSIAFHMDGPYSPGAVRNLNEEMLPKMAVAGMLTPDGEAVVATRGARAADWVVAGSTQQAELASQLIETFTQEDYQTALASGMDQPPILLDVVAGADVIEPYRQLVEEFRANVFRAPQPIVRNVEVAKVQARQTVIAPELGDVIQGYLGGNITDLRAALVELSDANSAALDEAIEGAKAEGAEVDRTDWEFPDWVRGQDYTY</sequence>
<dbReference type="PANTHER" id="PTHR43649">
    <property type="entry name" value="ARABINOSE-BINDING PROTEIN-RELATED"/>
    <property type="match status" value="1"/>
</dbReference>
<comment type="similarity">
    <text evidence="2">Belongs to the bacterial solute-binding protein 1 family.</text>
</comment>
<dbReference type="Proteomes" id="UP000198546">
    <property type="component" value="Chromosome i"/>
</dbReference>
<evidence type="ECO:0000313" key="5">
    <source>
        <dbReference type="EMBL" id="SDE01471.1"/>
    </source>
</evidence>
<dbReference type="InterPro" id="IPR006311">
    <property type="entry name" value="TAT_signal"/>
</dbReference>
<dbReference type="AlphaFoldDB" id="A0A1G6ZG85"/>
<accession>A0A1G6ZG85</accession>
<dbReference type="EMBL" id="LT629688">
    <property type="protein sequence ID" value="SDE01471.1"/>
    <property type="molecule type" value="Genomic_DNA"/>
</dbReference>
<dbReference type="Pfam" id="PF13416">
    <property type="entry name" value="SBP_bac_8"/>
    <property type="match status" value="1"/>
</dbReference>
<evidence type="ECO:0000256" key="3">
    <source>
        <dbReference type="ARBA" id="ARBA00022448"/>
    </source>
</evidence>
<reference evidence="5 6" key="1">
    <citation type="submission" date="2016-10" db="EMBL/GenBank/DDBJ databases">
        <authorList>
            <person name="de Groot N.N."/>
        </authorList>
    </citation>
    <scope>NUCLEOTIDE SEQUENCE [LARGE SCALE GENOMIC DNA]</scope>
    <source>
        <strain evidence="5 6">MON 2.2</strain>
    </source>
</reference>
<dbReference type="InterPro" id="IPR006059">
    <property type="entry name" value="SBP"/>
</dbReference>
<evidence type="ECO:0000256" key="1">
    <source>
        <dbReference type="ARBA" id="ARBA00004196"/>
    </source>
</evidence>
<dbReference type="RefSeq" id="WP_090593613.1">
    <property type="nucleotide sequence ID" value="NZ_LT629688.1"/>
</dbReference>
<dbReference type="PROSITE" id="PS51257">
    <property type="entry name" value="PROKAR_LIPOPROTEIN"/>
    <property type="match status" value="1"/>
</dbReference>
<dbReference type="GO" id="GO:0030313">
    <property type="term" value="C:cell envelope"/>
    <property type="evidence" value="ECO:0007669"/>
    <property type="project" value="UniProtKB-SubCell"/>
</dbReference>
<keyword evidence="4" id="KW-0732">Signal</keyword>
<dbReference type="PANTHER" id="PTHR43649:SF31">
    <property type="entry name" value="SN-GLYCEROL-3-PHOSPHATE-BINDING PERIPLASMIC PROTEIN UGPB"/>
    <property type="match status" value="1"/>
</dbReference>
<keyword evidence="5" id="KW-0762">Sugar transport</keyword>
<protein>
    <submittedName>
        <fullName evidence="5">Multiple sugar transport system substrate-binding protein</fullName>
    </submittedName>
</protein>
<organism evidence="5 6">
    <name type="scientific">Auraticoccus monumenti</name>
    <dbReference type="NCBI Taxonomy" id="675864"/>
    <lineage>
        <taxon>Bacteria</taxon>
        <taxon>Bacillati</taxon>
        <taxon>Actinomycetota</taxon>
        <taxon>Actinomycetes</taxon>
        <taxon>Propionibacteriales</taxon>
        <taxon>Propionibacteriaceae</taxon>
        <taxon>Auraticoccus</taxon>
    </lineage>
</organism>
<evidence type="ECO:0000313" key="6">
    <source>
        <dbReference type="Proteomes" id="UP000198546"/>
    </source>
</evidence>
<dbReference type="OrthoDB" id="2644341at2"/>
<dbReference type="STRING" id="675864.SAMN04489747_2281"/>
<proteinExistence type="inferred from homology"/>
<gene>
    <name evidence="5" type="ORF">SAMN04489747_2281</name>
</gene>
<keyword evidence="6" id="KW-1185">Reference proteome</keyword>
<keyword evidence="3" id="KW-0813">Transport</keyword>
<dbReference type="Gene3D" id="3.40.190.10">
    <property type="entry name" value="Periplasmic binding protein-like II"/>
    <property type="match status" value="1"/>
</dbReference>
<evidence type="ECO:0000256" key="4">
    <source>
        <dbReference type="ARBA" id="ARBA00022729"/>
    </source>
</evidence>
<dbReference type="PROSITE" id="PS51318">
    <property type="entry name" value="TAT"/>
    <property type="match status" value="1"/>
</dbReference>
<name>A0A1G6ZG85_9ACTN</name>
<comment type="subcellular location">
    <subcellularLocation>
        <location evidence="1">Cell envelope</location>
    </subcellularLocation>
</comment>
<dbReference type="SUPFAM" id="SSF53850">
    <property type="entry name" value="Periplasmic binding protein-like II"/>
    <property type="match status" value="1"/>
</dbReference>
<evidence type="ECO:0000256" key="2">
    <source>
        <dbReference type="ARBA" id="ARBA00008520"/>
    </source>
</evidence>
<dbReference type="InterPro" id="IPR050490">
    <property type="entry name" value="Bact_solute-bd_prot1"/>
</dbReference>